<dbReference type="GO" id="GO:0009055">
    <property type="term" value="F:electron transfer activity"/>
    <property type="evidence" value="ECO:0007669"/>
    <property type="project" value="InterPro"/>
</dbReference>
<dbReference type="SUPFAM" id="SSF46626">
    <property type="entry name" value="Cytochrome c"/>
    <property type="match status" value="1"/>
</dbReference>
<accession>A0A369TCW0</accession>
<dbReference type="AlphaFoldDB" id="A0A369TCW0"/>
<protein>
    <submittedName>
        <fullName evidence="11">Cytochrome c family protein</fullName>
    </submittedName>
</protein>
<proteinExistence type="predicted"/>
<keyword evidence="5 8" id="KW-0479">Metal-binding</keyword>
<dbReference type="PRINTS" id="PR00604">
    <property type="entry name" value="CYTCHRMECIAB"/>
</dbReference>
<dbReference type="GO" id="GO:0046872">
    <property type="term" value="F:metal ion binding"/>
    <property type="evidence" value="ECO:0007669"/>
    <property type="project" value="UniProtKB-KW"/>
</dbReference>
<comment type="caution">
    <text evidence="11">The sequence shown here is derived from an EMBL/GenBank/DDBJ whole genome shotgun (WGS) entry which is preliminary data.</text>
</comment>
<dbReference type="InterPro" id="IPR002327">
    <property type="entry name" value="Cyt_c_1A/1B"/>
</dbReference>
<evidence type="ECO:0000256" key="1">
    <source>
        <dbReference type="ARBA" id="ARBA00003590"/>
    </source>
</evidence>
<keyword evidence="4 8" id="KW-0349">Heme</keyword>
<dbReference type="GO" id="GO:0015979">
    <property type="term" value="P:photosynthesis"/>
    <property type="evidence" value="ECO:0007669"/>
    <property type="project" value="UniProtKB-KW"/>
</dbReference>
<dbReference type="RefSeq" id="WP_114583275.1">
    <property type="nucleotide sequence ID" value="NZ_QPMH01000020.1"/>
</dbReference>
<dbReference type="PROSITE" id="PS51007">
    <property type="entry name" value="CYTC"/>
    <property type="match status" value="1"/>
</dbReference>
<dbReference type="InterPro" id="IPR036909">
    <property type="entry name" value="Cyt_c-like_dom_sf"/>
</dbReference>
<keyword evidence="3" id="KW-0602">Photosynthesis</keyword>
<keyword evidence="6" id="KW-0249">Electron transport</keyword>
<dbReference type="Pfam" id="PF00034">
    <property type="entry name" value="Cytochrom_C"/>
    <property type="match status" value="1"/>
</dbReference>
<comment type="function">
    <text evidence="1">Cytochrome c2 is found mainly in purple, non-sulfur, photosynthetic bacteria where it functions as the electron donor to the oxidized bacteriochlorophyll in the photophosphorylation pathway. However, it may also have a role in the respiratory chain and is found in some non-photosynthetic bacteria.</text>
</comment>
<dbReference type="InterPro" id="IPR009056">
    <property type="entry name" value="Cyt_c-like_dom"/>
</dbReference>
<evidence type="ECO:0000256" key="9">
    <source>
        <dbReference type="SAM" id="SignalP"/>
    </source>
</evidence>
<name>A0A369TCW0_9PROT</name>
<organism evidence="11 12">
    <name type="scientific">Ferruginivarius sediminum</name>
    <dbReference type="NCBI Taxonomy" id="2661937"/>
    <lineage>
        <taxon>Bacteria</taxon>
        <taxon>Pseudomonadati</taxon>
        <taxon>Pseudomonadota</taxon>
        <taxon>Alphaproteobacteria</taxon>
        <taxon>Rhodospirillales</taxon>
        <taxon>Rhodospirillaceae</taxon>
        <taxon>Ferruginivarius</taxon>
    </lineage>
</organism>
<sequence length="129" mass="13685">MRGTIPVLAGTFMIALAGIANGAAAEDGDPARGSQVFNTCAMCHTLSEGKHRIGPNLKGVVGRRAGSAEGFRYSEAMREAGFEWTPEKLDAYLADGASVVPGNRMPFPGLFDPKDRADVIAFLKEVSKQ</sequence>
<evidence type="ECO:0000259" key="10">
    <source>
        <dbReference type="PROSITE" id="PS51007"/>
    </source>
</evidence>
<dbReference type="GO" id="GO:0020037">
    <property type="term" value="F:heme binding"/>
    <property type="evidence" value="ECO:0007669"/>
    <property type="project" value="InterPro"/>
</dbReference>
<evidence type="ECO:0000256" key="8">
    <source>
        <dbReference type="PROSITE-ProRule" id="PRU00433"/>
    </source>
</evidence>
<feature type="chain" id="PRO_5017083607" evidence="9">
    <location>
        <begin position="26"/>
        <end position="129"/>
    </location>
</feature>
<evidence type="ECO:0000256" key="5">
    <source>
        <dbReference type="ARBA" id="ARBA00022723"/>
    </source>
</evidence>
<reference evidence="11 12" key="1">
    <citation type="submission" date="2018-07" db="EMBL/GenBank/DDBJ databases">
        <title>Venubactetium sediminum gen. nov., sp. nov., isolated from a marine solar saltern.</title>
        <authorList>
            <person name="Wang S."/>
        </authorList>
    </citation>
    <scope>NUCLEOTIDE SEQUENCE [LARGE SCALE GENOMIC DNA]</scope>
    <source>
        <strain evidence="11 12">WD2A32</strain>
    </source>
</reference>
<evidence type="ECO:0000256" key="4">
    <source>
        <dbReference type="ARBA" id="ARBA00022617"/>
    </source>
</evidence>
<evidence type="ECO:0000256" key="7">
    <source>
        <dbReference type="ARBA" id="ARBA00023004"/>
    </source>
</evidence>
<evidence type="ECO:0000313" key="11">
    <source>
        <dbReference type="EMBL" id="RDD60746.1"/>
    </source>
</evidence>
<dbReference type="EMBL" id="QPMH01000020">
    <property type="protein sequence ID" value="RDD60746.1"/>
    <property type="molecule type" value="Genomic_DNA"/>
</dbReference>
<evidence type="ECO:0000256" key="3">
    <source>
        <dbReference type="ARBA" id="ARBA00022531"/>
    </source>
</evidence>
<keyword evidence="12" id="KW-1185">Reference proteome</keyword>
<evidence type="ECO:0000256" key="2">
    <source>
        <dbReference type="ARBA" id="ARBA00022448"/>
    </source>
</evidence>
<gene>
    <name evidence="11" type="ORF">DRB17_16225</name>
</gene>
<keyword evidence="2" id="KW-0813">Transport</keyword>
<dbReference type="Gene3D" id="1.10.760.10">
    <property type="entry name" value="Cytochrome c-like domain"/>
    <property type="match status" value="1"/>
</dbReference>
<keyword evidence="9" id="KW-0732">Signal</keyword>
<feature type="signal peptide" evidence="9">
    <location>
        <begin position="1"/>
        <end position="25"/>
    </location>
</feature>
<dbReference type="Proteomes" id="UP000253941">
    <property type="component" value="Unassembled WGS sequence"/>
</dbReference>
<feature type="domain" description="Cytochrome c" evidence="10">
    <location>
        <begin position="28"/>
        <end position="127"/>
    </location>
</feature>
<keyword evidence="7 8" id="KW-0408">Iron</keyword>
<evidence type="ECO:0000256" key="6">
    <source>
        <dbReference type="ARBA" id="ARBA00022982"/>
    </source>
</evidence>
<evidence type="ECO:0000313" key="12">
    <source>
        <dbReference type="Proteomes" id="UP000253941"/>
    </source>
</evidence>
<dbReference type="PANTHER" id="PTHR11961">
    <property type="entry name" value="CYTOCHROME C"/>
    <property type="match status" value="1"/>
</dbReference>